<evidence type="ECO:0000313" key="3">
    <source>
        <dbReference type="Proteomes" id="UP000002505"/>
    </source>
</evidence>
<reference evidence="2" key="1">
    <citation type="submission" date="2009-01" db="EMBL/GenBank/DDBJ databases">
        <title>Complete sequence of plasmid1 of Arthrobacter chlorophenolicus A6.</title>
        <authorList>
            <consortium name="US DOE Joint Genome Institute"/>
            <person name="Lucas S."/>
            <person name="Copeland A."/>
            <person name="Lapidus A."/>
            <person name="Glavina del Rio T."/>
            <person name="Tice H."/>
            <person name="Bruce D."/>
            <person name="Goodwin L."/>
            <person name="Pitluck S."/>
            <person name="Goltsman E."/>
            <person name="Clum A."/>
            <person name="Larimer F."/>
            <person name="Land M."/>
            <person name="Hauser L."/>
            <person name="Kyrpides N."/>
            <person name="Mikhailova N."/>
            <person name="Jansson J."/>
            <person name="Richardson P."/>
        </authorList>
    </citation>
    <scope>NUCLEOTIDE SEQUENCE [LARGE SCALE GENOMIC DNA]</scope>
    <source>
        <strain evidence="2">A6</strain>
        <plasmid evidence="2">pACHL01</plasmid>
    </source>
</reference>
<name>B8HIG3_PSECP</name>
<evidence type="ECO:0000256" key="1">
    <source>
        <dbReference type="SAM" id="Phobius"/>
    </source>
</evidence>
<proteinExistence type="predicted"/>
<keyword evidence="3" id="KW-1185">Reference proteome</keyword>
<protein>
    <recommendedName>
        <fullName evidence="4">Integral membrane protein</fullName>
    </recommendedName>
</protein>
<keyword evidence="2" id="KW-0614">Plasmid</keyword>
<feature type="transmembrane region" description="Helical" evidence="1">
    <location>
        <begin position="31"/>
        <end position="55"/>
    </location>
</feature>
<organism evidence="2 3">
    <name type="scientific">Pseudarthrobacter chlorophenolicus (strain ATCC 700700 / DSM 12829 / CIP 107037 / JCM 12360 / KCTC 9906 / NCIMB 13794 / A6)</name>
    <name type="common">Arthrobacter chlorophenolicus</name>
    <dbReference type="NCBI Taxonomy" id="452863"/>
    <lineage>
        <taxon>Bacteria</taxon>
        <taxon>Bacillati</taxon>
        <taxon>Actinomycetota</taxon>
        <taxon>Actinomycetes</taxon>
        <taxon>Micrococcales</taxon>
        <taxon>Micrococcaceae</taxon>
        <taxon>Pseudarthrobacter</taxon>
    </lineage>
</organism>
<keyword evidence="1" id="KW-0472">Membrane</keyword>
<dbReference type="KEGG" id="ach:Achl_4259"/>
<feature type="transmembrane region" description="Helical" evidence="1">
    <location>
        <begin position="67"/>
        <end position="86"/>
    </location>
</feature>
<sequence length="155" mass="15887">MRDVSLLISVVGMTTIKHSDRGFSSDRMRRVVVALMLLEALSLAVISGLHLSGVIAGGTKPYNPQAAGIAEAVIGVVLVAGAVMAMRSPARGRTAAMAATAFAIVGFLVGLGFTISGGQPTDVAYHATVLPLLVLTLALSVRWTGARGRSGHAHA</sequence>
<geneLocation type="plasmid" evidence="2 3">
    <name>pACHL01</name>
</geneLocation>
<dbReference type="AlphaFoldDB" id="B8HIG3"/>
<gene>
    <name evidence="2" type="ordered locus">Achl_4259</name>
</gene>
<dbReference type="EMBL" id="CP001342">
    <property type="protein sequence ID" value="ACL42210.1"/>
    <property type="molecule type" value="Genomic_DNA"/>
</dbReference>
<dbReference type="HOGENOM" id="CLU_1691882_0_0_11"/>
<evidence type="ECO:0000313" key="2">
    <source>
        <dbReference type="EMBL" id="ACL42210.1"/>
    </source>
</evidence>
<feature type="transmembrane region" description="Helical" evidence="1">
    <location>
        <begin position="98"/>
        <end position="117"/>
    </location>
</feature>
<keyword evidence="1" id="KW-1133">Transmembrane helix</keyword>
<keyword evidence="1" id="KW-0812">Transmembrane</keyword>
<feature type="transmembrane region" description="Helical" evidence="1">
    <location>
        <begin position="123"/>
        <end position="141"/>
    </location>
</feature>
<evidence type="ECO:0008006" key="4">
    <source>
        <dbReference type="Google" id="ProtNLM"/>
    </source>
</evidence>
<dbReference type="Proteomes" id="UP000002505">
    <property type="component" value="Plasmid pACHL01"/>
</dbReference>
<accession>B8HIG3</accession>